<dbReference type="SUPFAM" id="SSF103473">
    <property type="entry name" value="MFS general substrate transporter"/>
    <property type="match status" value="1"/>
</dbReference>
<evidence type="ECO:0000256" key="6">
    <source>
        <dbReference type="ARBA" id="ARBA00024338"/>
    </source>
</evidence>
<organism evidence="9 10">
    <name type="scientific">Mesocestoides corti</name>
    <name type="common">Flatworm</name>
    <dbReference type="NCBI Taxonomy" id="53468"/>
    <lineage>
        <taxon>Eukaryota</taxon>
        <taxon>Metazoa</taxon>
        <taxon>Spiralia</taxon>
        <taxon>Lophotrochozoa</taxon>
        <taxon>Platyhelminthes</taxon>
        <taxon>Cestoda</taxon>
        <taxon>Eucestoda</taxon>
        <taxon>Cyclophyllidea</taxon>
        <taxon>Mesocestoididae</taxon>
        <taxon>Mesocestoides</taxon>
    </lineage>
</organism>
<evidence type="ECO:0000256" key="1">
    <source>
        <dbReference type="ARBA" id="ARBA00004141"/>
    </source>
</evidence>
<dbReference type="OrthoDB" id="6770063at2759"/>
<dbReference type="PROSITE" id="PS50850">
    <property type="entry name" value="MFS"/>
    <property type="match status" value="1"/>
</dbReference>
<dbReference type="InterPro" id="IPR011701">
    <property type="entry name" value="MFS"/>
</dbReference>
<accession>A0A0R3UJ59</accession>
<dbReference type="GO" id="GO:0022857">
    <property type="term" value="F:transmembrane transporter activity"/>
    <property type="evidence" value="ECO:0007669"/>
    <property type="project" value="InterPro"/>
</dbReference>
<dbReference type="Proteomes" id="UP000267029">
    <property type="component" value="Unassembled WGS sequence"/>
</dbReference>
<feature type="transmembrane region" description="Helical" evidence="7">
    <location>
        <begin position="96"/>
        <end position="114"/>
    </location>
</feature>
<comment type="similarity">
    <text evidence="6">Belongs to the major facilitator superfamily. Spinster (TC 2.A.1.49) family.</text>
</comment>
<feature type="transmembrane region" description="Helical" evidence="7">
    <location>
        <begin position="134"/>
        <end position="157"/>
    </location>
</feature>
<evidence type="ECO:0000256" key="7">
    <source>
        <dbReference type="SAM" id="Phobius"/>
    </source>
</evidence>
<evidence type="ECO:0000256" key="4">
    <source>
        <dbReference type="ARBA" id="ARBA00022989"/>
    </source>
</evidence>
<keyword evidence="2" id="KW-0813">Transport</keyword>
<dbReference type="PANTHER" id="PTHR23505">
    <property type="entry name" value="SPINSTER"/>
    <property type="match status" value="1"/>
</dbReference>
<feature type="transmembrane region" description="Helical" evidence="7">
    <location>
        <begin position="37"/>
        <end position="59"/>
    </location>
</feature>
<dbReference type="GO" id="GO:0016020">
    <property type="term" value="C:membrane"/>
    <property type="evidence" value="ECO:0007669"/>
    <property type="project" value="UniProtKB-SubCell"/>
</dbReference>
<sequence length="354" mass="38345">MVLRCIVGIGEASYSTLAPTILTDLFSGNARTSILGFFYFAVPVGSGLGFVLGSVIANATHNWTWALRITPTLGVFCTLALIAFHKDPPRGRADVSLGFTGDCFVLGALAWFSVDYIQDAINARGYGDASKYPVALLFGISTCFAGLLGVVVGTALARALRVYITRIDAYICGAGLLMSAPFVFAGLVSPIYSFYLCLGFVFVGQFLICLNWALISDVTMSVVIPTRRATANAFQMLMSHALGDAISPFIIGLIADTQMTSNEVTSRYLGMQRALLMNVFVCIIAGFLFLCSSWFLESAKARVQFIVEASQVNQFDVRETEVEAESQPLLRSDDLGTVRTQSWHSFARTDLALT</sequence>
<dbReference type="InterPro" id="IPR020846">
    <property type="entry name" value="MFS_dom"/>
</dbReference>
<feature type="transmembrane region" description="Helical" evidence="7">
    <location>
        <begin position="193"/>
        <end position="215"/>
    </location>
</feature>
<keyword evidence="5 7" id="KW-0472">Membrane</keyword>
<feature type="transmembrane region" description="Helical" evidence="7">
    <location>
        <begin position="65"/>
        <end position="84"/>
    </location>
</feature>
<gene>
    <name evidence="9" type="ORF">MCOS_LOCUS7520</name>
</gene>
<evidence type="ECO:0000259" key="8">
    <source>
        <dbReference type="PROSITE" id="PS50850"/>
    </source>
</evidence>
<keyword evidence="4 7" id="KW-1133">Transmembrane helix</keyword>
<evidence type="ECO:0000256" key="2">
    <source>
        <dbReference type="ARBA" id="ARBA00022448"/>
    </source>
</evidence>
<evidence type="ECO:0000256" key="5">
    <source>
        <dbReference type="ARBA" id="ARBA00023136"/>
    </source>
</evidence>
<protein>
    <recommendedName>
        <fullName evidence="8">Major facilitator superfamily (MFS) profile domain-containing protein</fullName>
    </recommendedName>
</protein>
<feature type="transmembrane region" description="Helical" evidence="7">
    <location>
        <begin position="275"/>
        <end position="296"/>
    </location>
</feature>
<keyword evidence="10" id="KW-1185">Reference proteome</keyword>
<dbReference type="Pfam" id="PF07690">
    <property type="entry name" value="MFS_1"/>
    <property type="match status" value="1"/>
</dbReference>
<proteinExistence type="inferred from homology"/>
<feature type="domain" description="Major facilitator superfamily (MFS) profile" evidence="8">
    <location>
        <begin position="1"/>
        <end position="300"/>
    </location>
</feature>
<feature type="transmembrane region" description="Helical" evidence="7">
    <location>
        <begin position="236"/>
        <end position="255"/>
    </location>
</feature>
<feature type="transmembrane region" description="Helical" evidence="7">
    <location>
        <begin position="169"/>
        <end position="187"/>
    </location>
</feature>
<keyword evidence="3 7" id="KW-0812">Transmembrane</keyword>
<dbReference type="CDD" id="cd17328">
    <property type="entry name" value="MFS_spinster_like"/>
    <property type="match status" value="1"/>
</dbReference>
<dbReference type="PANTHER" id="PTHR23505:SF79">
    <property type="entry name" value="PROTEIN SPINSTER"/>
    <property type="match status" value="1"/>
</dbReference>
<evidence type="ECO:0000313" key="9">
    <source>
        <dbReference type="EMBL" id="VDD81517.1"/>
    </source>
</evidence>
<reference evidence="9 10" key="1">
    <citation type="submission" date="2018-10" db="EMBL/GenBank/DDBJ databases">
        <authorList>
            <consortium name="Pathogen Informatics"/>
        </authorList>
    </citation>
    <scope>NUCLEOTIDE SEQUENCE [LARGE SCALE GENOMIC DNA]</scope>
</reference>
<evidence type="ECO:0000256" key="3">
    <source>
        <dbReference type="ARBA" id="ARBA00022692"/>
    </source>
</evidence>
<dbReference type="Gene3D" id="1.20.1250.20">
    <property type="entry name" value="MFS general substrate transporter like domains"/>
    <property type="match status" value="1"/>
</dbReference>
<dbReference type="AlphaFoldDB" id="A0A0R3UJ59"/>
<dbReference type="STRING" id="53468.A0A0R3UJ59"/>
<comment type="subcellular location">
    <subcellularLocation>
        <location evidence="1">Membrane</location>
        <topology evidence="1">Multi-pass membrane protein</topology>
    </subcellularLocation>
</comment>
<evidence type="ECO:0000313" key="10">
    <source>
        <dbReference type="Proteomes" id="UP000267029"/>
    </source>
</evidence>
<dbReference type="InterPro" id="IPR044770">
    <property type="entry name" value="MFS_spinster-like"/>
</dbReference>
<dbReference type="EMBL" id="UXSR01005376">
    <property type="protein sequence ID" value="VDD81517.1"/>
    <property type="molecule type" value="Genomic_DNA"/>
</dbReference>
<dbReference type="InterPro" id="IPR036259">
    <property type="entry name" value="MFS_trans_sf"/>
</dbReference>
<name>A0A0R3UJ59_MESCO</name>